<name>A0A8R1E562_CAEJA</name>
<dbReference type="Proteomes" id="UP000005237">
    <property type="component" value="Unassembled WGS sequence"/>
</dbReference>
<dbReference type="EnsemblMetazoa" id="CJA21405.1">
    <property type="protein sequence ID" value="CJA21405.1"/>
    <property type="gene ID" value="WBGene00176977"/>
</dbReference>
<accession>A0A8R1E562</accession>
<proteinExistence type="predicted"/>
<evidence type="ECO:0000313" key="1">
    <source>
        <dbReference type="EnsemblMetazoa" id="CJA21405.1"/>
    </source>
</evidence>
<keyword evidence="2" id="KW-1185">Reference proteome</keyword>
<sequence length="84" mass="9489">MENSQMHVGNGYTRYKTLITRSNRTKNFACIWREVQRNQSKTSATTLSIFCTLSSPTWPRPPLCEGSAFAALRTENTKLTISTS</sequence>
<protein>
    <submittedName>
        <fullName evidence="1">Uncharacterized protein</fullName>
    </submittedName>
</protein>
<evidence type="ECO:0000313" key="2">
    <source>
        <dbReference type="Proteomes" id="UP000005237"/>
    </source>
</evidence>
<reference evidence="2" key="1">
    <citation type="submission" date="2010-08" db="EMBL/GenBank/DDBJ databases">
        <authorList>
            <consortium name="Caenorhabditis japonica Sequencing Consortium"/>
            <person name="Wilson R.K."/>
        </authorList>
    </citation>
    <scope>NUCLEOTIDE SEQUENCE [LARGE SCALE GENOMIC DNA]</scope>
    <source>
        <strain evidence="2">DF5081</strain>
    </source>
</reference>
<dbReference type="AlphaFoldDB" id="A0A8R1E562"/>
<organism evidence="1 2">
    <name type="scientific">Caenorhabditis japonica</name>
    <dbReference type="NCBI Taxonomy" id="281687"/>
    <lineage>
        <taxon>Eukaryota</taxon>
        <taxon>Metazoa</taxon>
        <taxon>Ecdysozoa</taxon>
        <taxon>Nematoda</taxon>
        <taxon>Chromadorea</taxon>
        <taxon>Rhabditida</taxon>
        <taxon>Rhabditina</taxon>
        <taxon>Rhabditomorpha</taxon>
        <taxon>Rhabditoidea</taxon>
        <taxon>Rhabditidae</taxon>
        <taxon>Peloderinae</taxon>
        <taxon>Caenorhabditis</taxon>
    </lineage>
</organism>
<reference evidence="1" key="2">
    <citation type="submission" date="2022-06" db="UniProtKB">
        <authorList>
            <consortium name="EnsemblMetazoa"/>
        </authorList>
    </citation>
    <scope>IDENTIFICATION</scope>
    <source>
        <strain evidence="1">DF5081</strain>
    </source>
</reference>